<dbReference type="Proteomes" id="UP000723463">
    <property type="component" value="Unassembled WGS sequence"/>
</dbReference>
<accession>A0A9P6EYB7</accession>
<dbReference type="AlphaFoldDB" id="A0A9P6EYB7"/>
<name>A0A9P6EYB7_9FUNG</name>
<dbReference type="EMBL" id="JAAAXW010000329">
    <property type="protein sequence ID" value="KAF9538160.1"/>
    <property type="molecule type" value="Genomic_DNA"/>
</dbReference>
<protein>
    <submittedName>
        <fullName evidence="1">Uncharacterized protein</fullName>
    </submittedName>
</protein>
<evidence type="ECO:0000313" key="2">
    <source>
        <dbReference type="Proteomes" id="UP000723463"/>
    </source>
</evidence>
<keyword evidence="2" id="KW-1185">Reference proteome</keyword>
<sequence>MGHIANIMMQLNKQLNNNNEVLIRMGKQTEFLKSQANVIRAQNASLEAHTESRRIDMGVTEDHLGDL</sequence>
<evidence type="ECO:0000313" key="1">
    <source>
        <dbReference type="EMBL" id="KAF9538160.1"/>
    </source>
</evidence>
<gene>
    <name evidence="1" type="ORF">EC957_007130</name>
</gene>
<organism evidence="1 2">
    <name type="scientific">Mortierella hygrophila</name>
    <dbReference type="NCBI Taxonomy" id="979708"/>
    <lineage>
        <taxon>Eukaryota</taxon>
        <taxon>Fungi</taxon>
        <taxon>Fungi incertae sedis</taxon>
        <taxon>Mucoromycota</taxon>
        <taxon>Mortierellomycotina</taxon>
        <taxon>Mortierellomycetes</taxon>
        <taxon>Mortierellales</taxon>
        <taxon>Mortierellaceae</taxon>
        <taxon>Mortierella</taxon>
    </lineage>
</organism>
<comment type="caution">
    <text evidence="1">The sequence shown here is derived from an EMBL/GenBank/DDBJ whole genome shotgun (WGS) entry which is preliminary data.</text>
</comment>
<proteinExistence type="predicted"/>
<reference evidence="1" key="1">
    <citation type="journal article" date="2020" name="Fungal Divers.">
        <title>Resolving the Mortierellaceae phylogeny through synthesis of multi-gene phylogenetics and phylogenomics.</title>
        <authorList>
            <person name="Vandepol N."/>
            <person name="Liber J."/>
            <person name="Desiro A."/>
            <person name="Na H."/>
            <person name="Kennedy M."/>
            <person name="Barry K."/>
            <person name="Grigoriev I.V."/>
            <person name="Miller A.N."/>
            <person name="O'Donnell K."/>
            <person name="Stajich J.E."/>
            <person name="Bonito G."/>
        </authorList>
    </citation>
    <scope>NUCLEOTIDE SEQUENCE</scope>
    <source>
        <strain evidence="1">NRRL 2591</strain>
    </source>
</reference>